<dbReference type="Proteomes" id="UP000319449">
    <property type="component" value="Unassembled WGS sequence"/>
</dbReference>
<gene>
    <name evidence="9" type="primary">cas2</name>
    <name evidence="11" type="ORF">JN12_00706</name>
</gene>
<name>A0A562WQW5_9BACT</name>
<evidence type="ECO:0000256" key="3">
    <source>
        <dbReference type="ARBA" id="ARBA00022722"/>
    </source>
</evidence>
<dbReference type="RefSeq" id="WP_145018249.1">
    <property type="nucleotide sequence ID" value="NZ_VLLN01000003.1"/>
</dbReference>
<comment type="function">
    <text evidence="9">CRISPR (clustered regularly interspaced short palindromic repeat), is an adaptive immune system that provides protection against mobile genetic elements (viruses, transposable elements and conjugative plasmids). CRISPR clusters contain sequences complementary to antecedent mobile elements and target invading nucleic acids. CRISPR clusters are transcribed and processed into CRISPR RNA (crRNA). Functions as a ssRNA-specific endoribonuclease. Involved in the integration of spacer DNA into the CRISPR cassette.</text>
</comment>
<dbReference type="PANTHER" id="PTHR34405:SF3">
    <property type="entry name" value="CRISPR-ASSOCIATED ENDORIBONUCLEASE CAS2 3"/>
    <property type="match status" value="1"/>
</dbReference>
<keyword evidence="12" id="KW-1185">Reference proteome</keyword>
<dbReference type="PIRSF" id="PIRSF032582">
    <property type="entry name" value="Cas2"/>
    <property type="match status" value="1"/>
</dbReference>
<evidence type="ECO:0000256" key="10">
    <source>
        <dbReference type="PIRNR" id="PIRNR032582"/>
    </source>
</evidence>
<evidence type="ECO:0000256" key="5">
    <source>
        <dbReference type="ARBA" id="ARBA00022759"/>
    </source>
</evidence>
<dbReference type="GO" id="GO:0051607">
    <property type="term" value="P:defense response to virus"/>
    <property type="evidence" value="ECO:0007669"/>
    <property type="project" value="UniProtKB-UniRule"/>
</dbReference>
<evidence type="ECO:0000313" key="12">
    <source>
        <dbReference type="Proteomes" id="UP000319449"/>
    </source>
</evidence>
<dbReference type="AlphaFoldDB" id="A0A562WQW5"/>
<evidence type="ECO:0000256" key="8">
    <source>
        <dbReference type="ARBA" id="ARBA00023118"/>
    </source>
</evidence>
<comment type="similarity">
    <text evidence="2 9 10">Belongs to the CRISPR-associated endoribonuclease Cas2 protein family.</text>
</comment>
<dbReference type="EC" id="3.1.-.-" evidence="9"/>
<evidence type="ECO:0000256" key="4">
    <source>
        <dbReference type="ARBA" id="ARBA00022723"/>
    </source>
</evidence>
<feature type="binding site" evidence="9">
    <location>
        <position position="8"/>
    </location>
    <ligand>
        <name>Mg(2+)</name>
        <dbReference type="ChEBI" id="CHEBI:18420"/>
        <note>catalytic</note>
    </ligand>
</feature>
<evidence type="ECO:0000256" key="1">
    <source>
        <dbReference type="ARBA" id="ARBA00001946"/>
    </source>
</evidence>
<dbReference type="Pfam" id="PF09827">
    <property type="entry name" value="CRISPR_Cas2"/>
    <property type="match status" value="1"/>
</dbReference>
<dbReference type="CDD" id="cd09725">
    <property type="entry name" value="Cas2_I_II_III"/>
    <property type="match status" value="1"/>
</dbReference>
<evidence type="ECO:0000256" key="6">
    <source>
        <dbReference type="ARBA" id="ARBA00022801"/>
    </source>
</evidence>
<dbReference type="PANTHER" id="PTHR34405">
    <property type="entry name" value="CRISPR-ASSOCIATED ENDORIBONUCLEASE CAS2"/>
    <property type="match status" value="1"/>
</dbReference>
<evidence type="ECO:0000256" key="9">
    <source>
        <dbReference type="HAMAP-Rule" id="MF_01471"/>
    </source>
</evidence>
<comment type="caution">
    <text evidence="11">The sequence shown here is derived from an EMBL/GenBank/DDBJ whole genome shotgun (WGS) entry which is preliminary data.</text>
</comment>
<dbReference type="NCBIfam" id="TIGR01573">
    <property type="entry name" value="cas2"/>
    <property type="match status" value="1"/>
</dbReference>
<dbReference type="Gene3D" id="3.30.70.240">
    <property type="match status" value="1"/>
</dbReference>
<keyword evidence="3 9" id="KW-0540">Nuclease</keyword>
<comment type="cofactor">
    <cofactor evidence="1 9">
        <name>Mg(2+)</name>
        <dbReference type="ChEBI" id="CHEBI:18420"/>
    </cofactor>
</comment>
<dbReference type="HAMAP" id="MF_01471">
    <property type="entry name" value="Cas2"/>
    <property type="match status" value="1"/>
</dbReference>
<evidence type="ECO:0000256" key="7">
    <source>
        <dbReference type="ARBA" id="ARBA00022842"/>
    </source>
</evidence>
<evidence type="ECO:0000256" key="2">
    <source>
        <dbReference type="ARBA" id="ARBA00009959"/>
    </source>
</evidence>
<protein>
    <recommendedName>
        <fullName evidence="9">CRISPR-associated endoribonuclease Cas2</fullName>
        <ecNumber evidence="9">3.1.-.-</ecNumber>
    </recommendedName>
</protein>
<dbReference type="GO" id="GO:0046872">
    <property type="term" value="F:metal ion binding"/>
    <property type="evidence" value="ECO:0007669"/>
    <property type="project" value="UniProtKB-UniRule"/>
</dbReference>
<keyword evidence="6 9" id="KW-0378">Hydrolase</keyword>
<dbReference type="GO" id="GO:0043571">
    <property type="term" value="P:maintenance of CRISPR repeat elements"/>
    <property type="evidence" value="ECO:0007669"/>
    <property type="project" value="UniProtKB-UniRule"/>
</dbReference>
<evidence type="ECO:0000313" key="11">
    <source>
        <dbReference type="EMBL" id="TWJ32729.1"/>
    </source>
</evidence>
<keyword evidence="8 9" id="KW-0051">Antiviral defense</keyword>
<keyword evidence="7 9" id="KW-0460">Magnesium</keyword>
<dbReference type="GO" id="GO:0016787">
    <property type="term" value="F:hydrolase activity"/>
    <property type="evidence" value="ECO:0007669"/>
    <property type="project" value="UniProtKB-KW"/>
</dbReference>
<dbReference type="InterPro" id="IPR021127">
    <property type="entry name" value="CRISPR_associated_Cas2"/>
</dbReference>
<comment type="subunit">
    <text evidence="9">Homodimer, forms a heterotetramer with a Cas1 homodimer.</text>
</comment>
<dbReference type="OrthoDB" id="9798176at2"/>
<sequence>MWIVVCYDVNTETKEGRRRLRRVAQVCKNYGQRVQKSVFECQVDEMKYEQLRRKLLKEVKLELDNLRLYRLTEPRETRVEEYGMTRTVFFDEETLVV</sequence>
<reference evidence="11 12" key="1">
    <citation type="submission" date="2019-07" db="EMBL/GenBank/DDBJ databases">
        <title>Genomic Encyclopedia of Archaeal and Bacterial Type Strains, Phase II (KMG-II): from individual species to whole genera.</title>
        <authorList>
            <person name="Goeker M."/>
        </authorList>
    </citation>
    <scope>NUCLEOTIDE SEQUENCE [LARGE SCALE GENOMIC DNA]</scope>
    <source>
        <strain evidence="11 12">ATCC BAA-1139</strain>
    </source>
</reference>
<dbReference type="InterPro" id="IPR019199">
    <property type="entry name" value="Virulence_VapD/CRISPR_Cas2"/>
</dbReference>
<organism evidence="11 12">
    <name type="scientific">Geobacter argillaceus</name>
    <dbReference type="NCBI Taxonomy" id="345631"/>
    <lineage>
        <taxon>Bacteria</taxon>
        <taxon>Pseudomonadati</taxon>
        <taxon>Thermodesulfobacteriota</taxon>
        <taxon>Desulfuromonadia</taxon>
        <taxon>Geobacterales</taxon>
        <taxon>Geobacteraceae</taxon>
        <taxon>Geobacter</taxon>
    </lineage>
</organism>
<dbReference type="EMBL" id="VLLN01000003">
    <property type="protein sequence ID" value="TWJ32729.1"/>
    <property type="molecule type" value="Genomic_DNA"/>
</dbReference>
<dbReference type="GO" id="GO:0004521">
    <property type="term" value="F:RNA endonuclease activity"/>
    <property type="evidence" value="ECO:0007669"/>
    <property type="project" value="UniProtKB-UniRule"/>
</dbReference>
<keyword evidence="4 9" id="KW-0479">Metal-binding</keyword>
<dbReference type="SUPFAM" id="SSF143430">
    <property type="entry name" value="TTP0101/SSO1404-like"/>
    <property type="match status" value="1"/>
</dbReference>
<keyword evidence="5 9" id="KW-0255">Endonuclease</keyword>
<proteinExistence type="inferred from homology"/>
<accession>A0A562WQW5</accession>